<dbReference type="InterPro" id="IPR019734">
    <property type="entry name" value="TPR_rpt"/>
</dbReference>
<evidence type="ECO:0000256" key="1">
    <source>
        <dbReference type="ARBA" id="ARBA00023015"/>
    </source>
</evidence>
<dbReference type="PANTHER" id="PTHR44688">
    <property type="entry name" value="DNA-BINDING TRANSCRIPTIONAL ACTIVATOR DEVR_DOSR"/>
    <property type="match status" value="1"/>
</dbReference>
<dbReference type="GO" id="GO:0003677">
    <property type="term" value="F:DNA binding"/>
    <property type="evidence" value="ECO:0007669"/>
    <property type="project" value="UniProtKB-KW"/>
</dbReference>
<sequence length="402" mass="48368">MFWKRLMILWVILYSLAFTAKEIHIDSLRNQISHYNDFAEYKTSMQLISDFLADGHASHHERYTAFLLKAMIYKKLFNYDQTLHNLDLALQEGMKSNRKEMVQQEIKAEKSFVYFDLQQFERAKQFMKELEATGYQYLSAKQRVFLYTQEGYFLMKDKKYDEAEKSLDQAIQIAKKFYLQDLPIVYGKKIELYNETNDTEKRDEMYKEGLKIAQKFGNLKYEFYLHEIMKNVFRKNQDYHKAFEFQQICDSVFFLYNSNSNSSKIELLEQQMKAREYEYKMKEKRNEQFFFVILSGLLIFLILIFIKLYLVNKQKRILTEDENRRILHEIEILTNSASKKDGSKTDLASFNLTERQREIIELVKQGKNNRQIAELLFISENTVKYHLKVIYNILNINQRTEL</sequence>
<keyword evidence="7" id="KW-1185">Reference proteome</keyword>
<evidence type="ECO:0000259" key="5">
    <source>
        <dbReference type="PROSITE" id="PS50043"/>
    </source>
</evidence>
<organism evidence="6 7">
    <name type="scientific">Chryseobacterium lacus</name>
    <dbReference type="NCBI Taxonomy" id="2058346"/>
    <lineage>
        <taxon>Bacteria</taxon>
        <taxon>Pseudomonadati</taxon>
        <taxon>Bacteroidota</taxon>
        <taxon>Flavobacteriia</taxon>
        <taxon>Flavobacteriales</taxon>
        <taxon>Weeksellaceae</taxon>
        <taxon>Chryseobacterium group</taxon>
        <taxon>Chryseobacterium</taxon>
    </lineage>
</organism>
<feature type="domain" description="HTH luxR-type" evidence="5">
    <location>
        <begin position="345"/>
        <end position="402"/>
    </location>
</feature>
<dbReference type="InterPro" id="IPR000792">
    <property type="entry name" value="Tscrpt_reg_LuxR_C"/>
</dbReference>
<dbReference type="PROSITE" id="PS50043">
    <property type="entry name" value="HTH_LUXR_2"/>
    <property type="match status" value="1"/>
</dbReference>
<dbReference type="InterPro" id="IPR016032">
    <property type="entry name" value="Sig_transdc_resp-reg_C-effctor"/>
</dbReference>
<dbReference type="GO" id="GO:0006355">
    <property type="term" value="P:regulation of DNA-templated transcription"/>
    <property type="evidence" value="ECO:0007669"/>
    <property type="project" value="InterPro"/>
</dbReference>
<evidence type="ECO:0000256" key="4">
    <source>
        <dbReference type="SAM" id="Phobius"/>
    </source>
</evidence>
<dbReference type="Gene3D" id="1.10.10.10">
    <property type="entry name" value="Winged helix-like DNA-binding domain superfamily/Winged helix DNA-binding domain"/>
    <property type="match status" value="1"/>
</dbReference>
<dbReference type="PANTHER" id="PTHR44688:SF16">
    <property type="entry name" value="DNA-BINDING TRANSCRIPTIONAL ACTIVATOR DEVR_DOSR"/>
    <property type="match status" value="1"/>
</dbReference>
<dbReference type="SMART" id="SM00421">
    <property type="entry name" value="HTH_LUXR"/>
    <property type="match status" value="1"/>
</dbReference>
<dbReference type="AlphaFoldDB" id="A0A368N0Y5"/>
<evidence type="ECO:0000313" key="7">
    <source>
        <dbReference type="Proteomes" id="UP000252172"/>
    </source>
</evidence>
<dbReference type="PRINTS" id="PR00038">
    <property type="entry name" value="HTHLUXR"/>
</dbReference>
<dbReference type="SMART" id="SM00028">
    <property type="entry name" value="TPR"/>
    <property type="match status" value="2"/>
</dbReference>
<keyword evidence="3" id="KW-0804">Transcription</keyword>
<accession>A0A368N0Y5</accession>
<comment type="caution">
    <text evidence="6">The sequence shown here is derived from an EMBL/GenBank/DDBJ whole genome shotgun (WGS) entry which is preliminary data.</text>
</comment>
<dbReference type="SUPFAM" id="SSF48452">
    <property type="entry name" value="TPR-like"/>
    <property type="match status" value="1"/>
</dbReference>
<keyword evidence="2" id="KW-0238">DNA-binding</keyword>
<dbReference type="SUPFAM" id="SSF46894">
    <property type="entry name" value="C-terminal effector domain of the bipartite response regulators"/>
    <property type="match status" value="1"/>
</dbReference>
<evidence type="ECO:0000256" key="2">
    <source>
        <dbReference type="ARBA" id="ARBA00023125"/>
    </source>
</evidence>
<dbReference type="Pfam" id="PF00196">
    <property type="entry name" value="GerE"/>
    <property type="match status" value="1"/>
</dbReference>
<dbReference type="OrthoDB" id="9797341at2"/>
<reference evidence="6 7" key="1">
    <citation type="submission" date="2018-07" db="EMBL/GenBank/DDBJ databases">
        <title>Chryseobacterium lacus sp. nov., isolated from lake water.</title>
        <authorList>
            <person name="Li C.-M."/>
        </authorList>
    </citation>
    <scope>NUCLEOTIDE SEQUENCE [LARGE SCALE GENOMIC DNA]</scope>
    <source>
        <strain evidence="6 7">YLOS41</strain>
    </source>
</reference>
<proteinExistence type="predicted"/>
<name>A0A368N0Y5_9FLAO</name>
<dbReference type="RefSeq" id="WP_114302888.1">
    <property type="nucleotide sequence ID" value="NZ_QPIE01000002.1"/>
</dbReference>
<dbReference type="Proteomes" id="UP000252172">
    <property type="component" value="Unassembled WGS sequence"/>
</dbReference>
<feature type="transmembrane region" description="Helical" evidence="4">
    <location>
        <begin position="289"/>
        <end position="310"/>
    </location>
</feature>
<protein>
    <submittedName>
        <fullName evidence="6">LuxR family transcriptional regulator</fullName>
    </submittedName>
</protein>
<dbReference type="InterPro" id="IPR011990">
    <property type="entry name" value="TPR-like_helical_dom_sf"/>
</dbReference>
<dbReference type="CDD" id="cd06170">
    <property type="entry name" value="LuxR_C_like"/>
    <property type="match status" value="1"/>
</dbReference>
<dbReference type="Gene3D" id="1.25.40.10">
    <property type="entry name" value="Tetratricopeptide repeat domain"/>
    <property type="match status" value="1"/>
</dbReference>
<evidence type="ECO:0000313" key="6">
    <source>
        <dbReference type="EMBL" id="RCU43906.1"/>
    </source>
</evidence>
<keyword evidence="4" id="KW-1133">Transmembrane helix</keyword>
<dbReference type="EMBL" id="QPIE01000002">
    <property type="protein sequence ID" value="RCU43906.1"/>
    <property type="molecule type" value="Genomic_DNA"/>
</dbReference>
<evidence type="ECO:0000256" key="3">
    <source>
        <dbReference type="ARBA" id="ARBA00023163"/>
    </source>
</evidence>
<dbReference type="InterPro" id="IPR036388">
    <property type="entry name" value="WH-like_DNA-bd_sf"/>
</dbReference>
<keyword evidence="1" id="KW-0805">Transcription regulation</keyword>
<keyword evidence="4" id="KW-0812">Transmembrane</keyword>
<keyword evidence="4" id="KW-0472">Membrane</keyword>
<gene>
    <name evidence="6" type="ORF">DQ356_02445</name>
</gene>